<protein>
    <submittedName>
        <fullName evidence="1">Uncharacterized protein</fullName>
    </submittedName>
</protein>
<accession>A0ABQ9HTV2</accession>
<comment type="caution">
    <text evidence="1">The sequence shown here is derived from an EMBL/GenBank/DDBJ whole genome shotgun (WGS) entry which is preliminary data.</text>
</comment>
<reference evidence="1 2" key="1">
    <citation type="submission" date="2023-02" db="EMBL/GenBank/DDBJ databases">
        <title>LHISI_Scaffold_Assembly.</title>
        <authorList>
            <person name="Stuart O.P."/>
            <person name="Cleave R."/>
            <person name="Magrath M.J.L."/>
            <person name="Mikheyev A.S."/>
        </authorList>
    </citation>
    <scope>NUCLEOTIDE SEQUENCE [LARGE SCALE GENOMIC DNA]</scope>
    <source>
        <strain evidence="1">Daus_M_001</strain>
        <tissue evidence="1">Leg muscle</tissue>
    </source>
</reference>
<evidence type="ECO:0000313" key="2">
    <source>
        <dbReference type="Proteomes" id="UP001159363"/>
    </source>
</evidence>
<organism evidence="1 2">
    <name type="scientific">Dryococelus australis</name>
    <dbReference type="NCBI Taxonomy" id="614101"/>
    <lineage>
        <taxon>Eukaryota</taxon>
        <taxon>Metazoa</taxon>
        <taxon>Ecdysozoa</taxon>
        <taxon>Arthropoda</taxon>
        <taxon>Hexapoda</taxon>
        <taxon>Insecta</taxon>
        <taxon>Pterygota</taxon>
        <taxon>Neoptera</taxon>
        <taxon>Polyneoptera</taxon>
        <taxon>Phasmatodea</taxon>
        <taxon>Verophasmatodea</taxon>
        <taxon>Anareolatae</taxon>
        <taxon>Phasmatidae</taxon>
        <taxon>Eurycanthinae</taxon>
        <taxon>Dryococelus</taxon>
    </lineage>
</organism>
<sequence length="106" mass="12725">MRLAWELCKNRDTFLVRKGQKRVGSVKIWERSKNITFISCMNRAGRVIPPMIKFSCEKKSPFFRNDDQLELYMLSNKELFMDWRIHLYGHTNPNSEKLALLIMYNH</sequence>
<gene>
    <name evidence="1" type="ORF">PR048_013746</name>
</gene>
<proteinExistence type="predicted"/>
<keyword evidence="2" id="KW-1185">Reference proteome</keyword>
<name>A0ABQ9HTV2_9NEOP</name>
<dbReference type="EMBL" id="JARBHB010000004">
    <property type="protein sequence ID" value="KAJ8887530.1"/>
    <property type="molecule type" value="Genomic_DNA"/>
</dbReference>
<evidence type="ECO:0000313" key="1">
    <source>
        <dbReference type="EMBL" id="KAJ8887530.1"/>
    </source>
</evidence>
<dbReference type="Proteomes" id="UP001159363">
    <property type="component" value="Chromosome X"/>
</dbReference>